<dbReference type="Gene3D" id="3.30.200.20">
    <property type="entry name" value="Phosphorylase Kinase, domain 1"/>
    <property type="match status" value="1"/>
</dbReference>
<reference evidence="3 4" key="1">
    <citation type="submission" date="2015-12" db="EMBL/GenBank/DDBJ databases">
        <title>Draft genome sequence of Moniliophthora roreri, the causal agent of frosty pod rot of cacao.</title>
        <authorList>
            <person name="Aime M.C."/>
            <person name="Diaz-Valderrama J.R."/>
            <person name="Kijpornyongpan T."/>
            <person name="Phillips-Mora W."/>
        </authorList>
    </citation>
    <scope>NUCLEOTIDE SEQUENCE [LARGE SCALE GENOMIC DNA]</scope>
    <source>
        <strain evidence="3 4">MCA 2952</strain>
    </source>
</reference>
<evidence type="ECO:0000259" key="2">
    <source>
        <dbReference type="SMART" id="SM00220"/>
    </source>
</evidence>
<dbReference type="InterPro" id="IPR011009">
    <property type="entry name" value="Kinase-like_dom_sf"/>
</dbReference>
<dbReference type="SMART" id="SM00220">
    <property type="entry name" value="S_TKc"/>
    <property type="match status" value="1"/>
</dbReference>
<dbReference type="GO" id="GO:0004672">
    <property type="term" value="F:protein kinase activity"/>
    <property type="evidence" value="ECO:0007669"/>
    <property type="project" value="InterPro"/>
</dbReference>
<name>A0A0W0GAV0_MONRR</name>
<dbReference type="AlphaFoldDB" id="A0A0W0GAV0"/>
<gene>
    <name evidence="3" type="ORF">WG66_1712</name>
</gene>
<evidence type="ECO:0000256" key="1">
    <source>
        <dbReference type="PROSITE-ProRule" id="PRU10141"/>
    </source>
</evidence>
<organism evidence="3 4">
    <name type="scientific">Moniliophthora roreri</name>
    <name type="common">Frosty pod rot fungus</name>
    <name type="synonym">Monilia roreri</name>
    <dbReference type="NCBI Taxonomy" id="221103"/>
    <lineage>
        <taxon>Eukaryota</taxon>
        <taxon>Fungi</taxon>
        <taxon>Dikarya</taxon>
        <taxon>Basidiomycota</taxon>
        <taxon>Agaricomycotina</taxon>
        <taxon>Agaricomycetes</taxon>
        <taxon>Agaricomycetidae</taxon>
        <taxon>Agaricales</taxon>
        <taxon>Marasmiineae</taxon>
        <taxon>Marasmiaceae</taxon>
        <taxon>Moniliophthora</taxon>
    </lineage>
</organism>
<keyword evidence="3" id="KW-0418">Kinase</keyword>
<keyword evidence="1" id="KW-0067">ATP-binding</keyword>
<dbReference type="EMBL" id="LATX01000639">
    <property type="protein sequence ID" value="KTB45683.1"/>
    <property type="molecule type" value="Genomic_DNA"/>
</dbReference>
<dbReference type="GO" id="GO:0005524">
    <property type="term" value="F:ATP binding"/>
    <property type="evidence" value="ECO:0007669"/>
    <property type="project" value="UniProtKB-UniRule"/>
</dbReference>
<feature type="domain" description="Protein kinase" evidence="2">
    <location>
        <begin position="24"/>
        <end position="199"/>
    </location>
</feature>
<proteinExistence type="predicted"/>
<feature type="binding site" evidence="1">
    <location>
        <position position="53"/>
    </location>
    <ligand>
        <name>ATP</name>
        <dbReference type="ChEBI" id="CHEBI:30616"/>
    </ligand>
</feature>
<dbReference type="PROSITE" id="PS00107">
    <property type="entry name" value="PROTEIN_KINASE_ATP"/>
    <property type="match status" value="1"/>
</dbReference>
<dbReference type="SUPFAM" id="SSF56112">
    <property type="entry name" value="Protein kinase-like (PK-like)"/>
    <property type="match status" value="1"/>
</dbReference>
<protein>
    <submittedName>
        <fullName evidence="3">Putative kinase-like protein</fullName>
    </submittedName>
</protein>
<dbReference type="Proteomes" id="UP000054988">
    <property type="component" value="Unassembled WGS sequence"/>
</dbReference>
<keyword evidence="1" id="KW-0547">Nucleotide-binding</keyword>
<evidence type="ECO:0000313" key="4">
    <source>
        <dbReference type="Proteomes" id="UP000054988"/>
    </source>
</evidence>
<keyword evidence="3" id="KW-0808">Transferase</keyword>
<dbReference type="InterPro" id="IPR017441">
    <property type="entry name" value="Protein_kinase_ATP_BS"/>
</dbReference>
<accession>A0A0W0GAV0</accession>
<dbReference type="Gene3D" id="1.10.510.10">
    <property type="entry name" value="Transferase(Phosphotransferase) domain 1"/>
    <property type="match status" value="1"/>
</dbReference>
<sequence>MPASMGYGWANLDFGQKIGPDGRYTIERKLGWGMHSSTWLSRDNSDCSFVAIKVCTAHMLENDRKNLLWESDALRAVSIKPTSPHSIRLLSDFTFSDESGDHLCFVTPLYAGDVSALIAARGIERRLSLPLAKRIFYTYFVDCVMFTLEVLSTPASDWTMFSSISKSIRQALSNAHPTSRTLGNTLDREVEQYSAVTYIRTD</sequence>
<comment type="caution">
    <text evidence="3">The sequence shown here is derived from an EMBL/GenBank/DDBJ whole genome shotgun (WGS) entry which is preliminary data.</text>
</comment>
<evidence type="ECO:0000313" key="3">
    <source>
        <dbReference type="EMBL" id="KTB45683.1"/>
    </source>
</evidence>
<dbReference type="InterPro" id="IPR000719">
    <property type="entry name" value="Prot_kinase_dom"/>
</dbReference>